<dbReference type="Pfam" id="PF00072">
    <property type="entry name" value="Response_reg"/>
    <property type="match status" value="1"/>
</dbReference>
<organism evidence="4 5">
    <name type="scientific">Thiohalocapsa halophila</name>
    <dbReference type="NCBI Taxonomy" id="69359"/>
    <lineage>
        <taxon>Bacteria</taxon>
        <taxon>Pseudomonadati</taxon>
        <taxon>Pseudomonadota</taxon>
        <taxon>Gammaproteobacteria</taxon>
        <taxon>Chromatiales</taxon>
        <taxon>Chromatiaceae</taxon>
        <taxon>Thiohalocapsa</taxon>
    </lineage>
</organism>
<dbReference type="PANTHER" id="PTHR43214">
    <property type="entry name" value="TWO-COMPONENT RESPONSE REGULATOR"/>
    <property type="match status" value="1"/>
</dbReference>
<evidence type="ECO:0000256" key="1">
    <source>
        <dbReference type="ARBA" id="ARBA00023125"/>
    </source>
</evidence>
<evidence type="ECO:0000313" key="5">
    <source>
        <dbReference type="Proteomes" id="UP000748752"/>
    </source>
</evidence>
<dbReference type="InterPro" id="IPR001789">
    <property type="entry name" value="Sig_transdc_resp-reg_receiver"/>
</dbReference>
<evidence type="ECO:0000259" key="3">
    <source>
        <dbReference type="PROSITE" id="PS50110"/>
    </source>
</evidence>
<dbReference type="Gene3D" id="3.40.50.2300">
    <property type="match status" value="1"/>
</dbReference>
<dbReference type="InterPro" id="IPR036388">
    <property type="entry name" value="WH-like_DNA-bd_sf"/>
</dbReference>
<dbReference type="InterPro" id="IPR058245">
    <property type="entry name" value="NreC/VraR/RcsB-like_REC"/>
</dbReference>
<reference evidence="4 5" key="1">
    <citation type="journal article" date="2020" name="Microorganisms">
        <title>Osmotic Adaptation and Compatible Solute Biosynthesis of Phototrophic Bacteria as Revealed from Genome Analyses.</title>
        <authorList>
            <person name="Imhoff J.F."/>
            <person name="Rahn T."/>
            <person name="Kunzel S."/>
            <person name="Keller A."/>
            <person name="Neulinger S.C."/>
        </authorList>
    </citation>
    <scope>NUCLEOTIDE SEQUENCE [LARGE SCALE GENOMIC DNA]</scope>
    <source>
        <strain evidence="4 5">DSM 6210</strain>
    </source>
</reference>
<protein>
    <recommendedName>
        <fullName evidence="3">Response regulatory domain-containing protein</fullName>
    </recommendedName>
</protein>
<dbReference type="Proteomes" id="UP000748752">
    <property type="component" value="Unassembled WGS sequence"/>
</dbReference>
<feature type="domain" description="Response regulatory" evidence="3">
    <location>
        <begin position="12"/>
        <end position="137"/>
    </location>
</feature>
<dbReference type="SUPFAM" id="SSF46894">
    <property type="entry name" value="C-terminal effector domain of the bipartite response regulators"/>
    <property type="match status" value="1"/>
</dbReference>
<dbReference type="PROSITE" id="PS50110">
    <property type="entry name" value="RESPONSE_REGULATORY"/>
    <property type="match status" value="1"/>
</dbReference>
<name>A0ABS1CR14_9GAMM</name>
<keyword evidence="2" id="KW-0597">Phosphoprotein</keyword>
<proteinExistence type="predicted"/>
<evidence type="ECO:0000256" key="2">
    <source>
        <dbReference type="PROSITE-ProRule" id="PRU00169"/>
    </source>
</evidence>
<comment type="caution">
    <text evidence="4">The sequence shown here is derived from an EMBL/GenBank/DDBJ whole genome shotgun (WGS) entry which is preliminary data.</text>
</comment>
<accession>A0ABS1CR14</accession>
<dbReference type="Gene3D" id="1.10.10.10">
    <property type="entry name" value="Winged helix-like DNA-binding domain superfamily/Winged helix DNA-binding domain"/>
    <property type="match status" value="1"/>
</dbReference>
<dbReference type="InterPro" id="IPR016032">
    <property type="entry name" value="Sig_transdc_resp-reg_C-effctor"/>
</dbReference>
<feature type="modified residue" description="4-aspartylphosphate" evidence="2">
    <location>
        <position position="65"/>
    </location>
</feature>
<gene>
    <name evidence="4" type="ORF">CKO31_25070</name>
</gene>
<evidence type="ECO:0000313" key="4">
    <source>
        <dbReference type="EMBL" id="MBK1633939.1"/>
    </source>
</evidence>
<keyword evidence="5" id="KW-1185">Reference proteome</keyword>
<dbReference type="SUPFAM" id="SSF52172">
    <property type="entry name" value="CheY-like"/>
    <property type="match status" value="1"/>
</dbReference>
<keyword evidence="1" id="KW-0238">DNA-binding</keyword>
<sequence>MAAATTCPNSVSIVIAEDETLLISVLPGLLHDASSGAIQVVDTCRSRSALLHVLKRAQPAVLVCDVRMPNRDGDPPTALDERYLDQLLRQSPETRVLLLTGQPDPLLAKSLIDAGAHGYVDKGIDPQQMYRIIMQINAGRRYVEPSIQAGIDQLEIREDRQVREQLLAGRRGDVLRLLLDGLSPPEIAASLSVGRKYVDKRIAEIKRITGVDTHIGIYRVCERMGIIGARGKH</sequence>
<dbReference type="EMBL" id="NRRV01000150">
    <property type="protein sequence ID" value="MBK1633939.1"/>
    <property type="molecule type" value="Genomic_DNA"/>
</dbReference>
<dbReference type="SMART" id="SM00448">
    <property type="entry name" value="REC"/>
    <property type="match status" value="1"/>
</dbReference>
<dbReference type="CDD" id="cd17535">
    <property type="entry name" value="REC_NarL-like"/>
    <property type="match status" value="1"/>
</dbReference>
<dbReference type="InterPro" id="IPR039420">
    <property type="entry name" value="WalR-like"/>
</dbReference>
<dbReference type="InterPro" id="IPR011006">
    <property type="entry name" value="CheY-like_superfamily"/>
</dbReference>